<feature type="transmembrane region" description="Helical" evidence="4">
    <location>
        <begin position="315"/>
        <end position="335"/>
    </location>
</feature>
<gene>
    <name evidence="7" type="ORF">RXV79_10615</name>
</gene>
<dbReference type="PROSITE" id="PS50885">
    <property type="entry name" value="HAMP"/>
    <property type="match status" value="1"/>
</dbReference>
<sequence>MKSWIGRLKIWQKFAVLGGLTLVLLVPPTAYVVVGEMRHIQARERQQAGLAPVAEVLRLVQLTQQHRGLTNTLLSGDASKQAPRQAKQREVDSAMAKLLDAAAAKPSARVSSRRDRLRAQWQALAADVERGQVALPASFARHSALIKEELALVDDLLDASGLSRDTVAATHHLSLAALRSLPQLSEYLGQARARGAGYLAKGQLDPTDRVTLSQLVEAVQDQAARVNADLDHATDADAAALGPLAERRQQAAAGADAAVKLIQSQVLDAPALTLAPGGFFNTMTGHVDAQYALGAATFDVLNAEFERELAATRRLLWLLVPVVLLGGAAAAWLIVTIARTTSRSMAQALAASNALASGDLSFRARAETQDELGQMLRALGGSAGAIADVVSHIKSSSDSIATGSDQIAAGNFDLSQRTEEQAANLQRTAASMVQLASTVRSNADNAQQASQLASSASGVAARGGEMMGQVVATMSDIASSSKKIADIIGVIDGIAFQTNILALNAAVEAARAGEQGRGFAVVAAEVRSLAQRSAGAAREIKSLIGESVTRVESGSQLVNDAGATMSDIVAQVQRVSDLIGEIGHAAQEQHAGIEQVTGAVAELDQVTQQNAALVEESAAAAESLKHQARKLAEAVRAFRL</sequence>
<dbReference type="SMART" id="SM00283">
    <property type="entry name" value="MA"/>
    <property type="match status" value="1"/>
</dbReference>
<keyword evidence="4" id="KW-1133">Transmembrane helix</keyword>
<evidence type="ECO:0000259" key="6">
    <source>
        <dbReference type="PROSITE" id="PS50885"/>
    </source>
</evidence>
<dbReference type="CDD" id="cd11386">
    <property type="entry name" value="MCP_signal"/>
    <property type="match status" value="1"/>
</dbReference>
<dbReference type="EMBL" id="CP136336">
    <property type="protein sequence ID" value="WOB10492.1"/>
    <property type="molecule type" value="Genomic_DNA"/>
</dbReference>
<reference evidence="7 8" key="1">
    <citation type="submission" date="2023-10" db="EMBL/GenBank/DDBJ databases">
        <title>Bacteria for the degradation of biodegradable plastic PBAT(Polybutylene adipate terephthalate).</title>
        <authorList>
            <person name="Weon H.-Y."/>
            <person name="Yeon J."/>
        </authorList>
    </citation>
    <scope>NUCLEOTIDE SEQUENCE [LARGE SCALE GENOMIC DNA]</scope>
    <source>
        <strain evidence="7 8">SBD 7-3</strain>
    </source>
</reference>
<protein>
    <submittedName>
        <fullName evidence="7">Methyl-accepting chemotaxis protein</fullName>
    </submittedName>
</protein>
<dbReference type="Pfam" id="PF00672">
    <property type="entry name" value="HAMP"/>
    <property type="match status" value="1"/>
</dbReference>
<evidence type="ECO:0000313" key="7">
    <source>
        <dbReference type="EMBL" id="WOB10492.1"/>
    </source>
</evidence>
<feature type="domain" description="HAMP" evidence="6">
    <location>
        <begin position="339"/>
        <end position="391"/>
    </location>
</feature>
<dbReference type="SUPFAM" id="SSF58104">
    <property type="entry name" value="Methyl-accepting chemotaxis protein (MCP) signaling domain"/>
    <property type="match status" value="1"/>
</dbReference>
<comment type="similarity">
    <text evidence="2">Belongs to the methyl-accepting chemotaxis (MCP) protein family.</text>
</comment>
<dbReference type="PROSITE" id="PS50111">
    <property type="entry name" value="CHEMOTAXIS_TRANSDUC_2"/>
    <property type="match status" value="1"/>
</dbReference>
<keyword evidence="3" id="KW-0807">Transducer</keyword>
<evidence type="ECO:0000256" key="1">
    <source>
        <dbReference type="ARBA" id="ARBA00022481"/>
    </source>
</evidence>
<evidence type="ECO:0000256" key="2">
    <source>
        <dbReference type="ARBA" id="ARBA00029447"/>
    </source>
</evidence>
<evidence type="ECO:0000256" key="4">
    <source>
        <dbReference type="SAM" id="Phobius"/>
    </source>
</evidence>
<name>A0ABZ0CZR3_9BURK</name>
<keyword evidence="8" id="KW-1185">Reference proteome</keyword>
<keyword evidence="4" id="KW-0472">Membrane</keyword>
<evidence type="ECO:0000259" key="5">
    <source>
        <dbReference type="PROSITE" id="PS50111"/>
    </source>
</evidence>
<keyword evidence="1" id="KW-0488">Methylation</keyword>
<dbReference type="Pfam" id="PF08376">
    <property type="entry name" value="NIT"/>
    <property type="match status" value="1"/>
</dbReference>
<dbReference type="RefSeq" id="WP_316703400.1">
    <property type="nucleotide sequence ID" value="NZ_CP136336.1"/>
</dbReference>
<dbReference type="SMART" id="SM00304">
    <property type="entry name" value="HAMP"/>
    <property type="match status" value="1"/>
</dbReference>
<dbReference type="InterPro" id="IPR051310">
    <property type="entry name" value="MCP_chemotaxis"/>
</dbReference>
<feature type="domain" description="Methyl-accepting transducer" evidence="5">
    <location>
        <begin position="396"/>
        <end position="625"/>
    </location>
</feature>
<dbReference type="InterPro" id="IPR004089">
    <property type="entry name" value="MCPsignal_dom"/>
</dbReference>
<dbReference type="InterPro" id="IPR003660">
    <property type="entry name" value="HAMP_dom"/>
</dbReference>
<organism evidence="7 8">
    <name type="scientific">Piscinibacter gummiphilus</name>
    <dbReference type="NCBI Taxonomy" id="946333"/>
    <lineage>
        <taxon>Bacteria</taxon>
        <taxon>Pseudomonadati</taxon>
        <taxon>Pseudomonadota</taxon>
        <taxon>Betaproteobacteria</taxon>
        <taxon>Burkholderiales</taxon>
        <taxon>Sphaerotilaceae</taxon>
        <taxon>Piscinibacter</taxon>
    </lineage>
</organism>
<dbReference type="PANTHER" id="PTHR43531">
    <property type="entry name" value="PROTEIN ICFG"/>
    <property type="match status" value="1"/>
</dbReference>
<keyword evidence="4" id="KW-0812">Transmembrane</keyword>
<evidence type="ECO:0000256" key="3">
    <source>
        <dbReference type="PROSITE-ProRule" id="PRU00284"/>
    </source>
</evidence>
<dbReference type="Gene3D" id="1.10.287.950">
    <property type="entry name" value="Methyl-accepting chemotaxis protein"/>
    <property type="match status" value="1"/>
</dbReference>
<dbReference type="Proteomes" id="UP001303946">
    <property type="component" value="Chromosome"/>
</dbReference>
<accession>A0ABZ0CZR3</accession>
<dbReference type="PANTHER" id="PTHR43531:SF14">
    <property type="entry name" value="METHYL-ACCEPTING CHEMOTAXIS PROTEIN I-RELATED"/>
    <property type="match status" value="1"/>
</dbReference>
<dbReference type="Pfam" id="PF00015">
    <property type="entry name" value="MCPsignal"/>
    <property type="match status" value="1"/>
</dbReference>
<dbReference type="InterPro" id="IPR013587">
    <property type="entry name" value="Nitrate/nitrite_sensing"/>
</dbReference>
<proteinExistence type="inferred from homology"/>
<evidence type="ECO:0000313" key="8">
    <source>
        <dbReference type="Proteomes" id="UP001303946"/>
    </source>
</evidence>